<name>A0A7W8VC83_9ACTN</name>
<dbReference type="GO" id="GO:0003677">
    <property type="term" value="F:DNA binding"/>
    <property type="evidence" value="ECO:0007669"/>
    <property type="project" value="UniProtKB-KW"/>
</dbReference>
<keyword evidence="5" id="KW-0804">Transcription</keyword>
<dbReference type="InterPro" id="IPR013325">
    <property type="entry name" value="RNA_pol_sigma_r2"/>
</dbReference>
<dbReference type="RefSeq" id="WP_184390376.1">
    <property type="nucleotide sequence ID" value="NZ_BAAAJD010000007.1"/>
</dbReference>
<dbReference type="Gene3D" id="1.10.1740.10">
    <property type="match status" value="1"/>
</dbReference>
<dbReference type="NCBIfam" id="TIGR02937">
    <property type="entry name" value="sigma70-ECF"/>
    <property type="match status" value="1"/>
</dbReference>
<dbReference type="InterPro" id="IPR013249">
    <property type="entry name" value="RNA_pol_sigma70_r4_t2"/>
</dbReference>
<feature type="domain" description="RNA polymerase sigma factor 70 region 4 type 2" evidence="8">
    <location>
        <begin position="122"/>
        <end position="175"/>
    </location>
</feature>
<keyword evidence="4" id="KW-0238">DNA-binding</keyword>
<feature type="domain" description="RNA polymerase sigma-70 region 2" evidence="7">
    <location>
        <begin position="27"/>
        <end position="93"/>
    </location>
</feature>
<evidence type="ECO:0000259" key="8">
    <source>
        <dbReference type="Pfam" id="PF08281"/>
    </source>
</evidence>
<evidence type="ECO:0000256" key="6">
    <source>
        <dbReference type="SAM" id="MobiDB-lite"/>
    </source>
</evidence>
<comment type="similarity">
    <text evidence="1">Belongs to the sigma-70 factor family. ECF subfamily.</text>
</comment>
<feature type="region of interest" description="Disordered" evidence="6">
    <location>
        <begin position="96"/>
        <end position="116"/>
    </location>
</feature>
<dbReference type="SUPFAM" id="SSF88659">
    <property type="entry name" value="Sigma3 and sigma4 domains of RNA polymerase sigma factors"/>
    <property type="match status" value="1"/>
</dbReference>
<dbReference type="GO" id="GO:0006352">
    <property type="term" value="P:DNA-templated transcription initiation"/>
    <property type="evidence" value="ECO:0007669"/>
    <property type="project" value="InterPro"/>
</dbReference>
<keyword evidence="3" id="KW-0731">Sigma factor</keyword>
<comment type="caution">
    <text evidence="9">The sequence shown here is derived from an EMBL/GenBank/DDBJ whole genome shotgun (WGS) entry which is preliminary data.</text>
</comment>
<evidence type="ECO:0000313" key="9">
    <source>
        <dbReference type="EMBL" id="MBB5431171.1"/>
    </source>
</evidence>
<protein>
    <submittedName>
        <fullName evidence="9">RNA polymerase sigma-70 factor (ECF subfamily)</fullName>
    </submittedName>
</protein>
<dbReference type="PANTHER" id="PTHR43133">
    <property type="entry name" value="RNA POLYMERASE ECF-TYPE SIGMA FACTO"/>
    <property type="match status" value="1"/>
</dbReference>
<sequence length="183" mass="20563">MDRTEQIPEASLVERAQDGDTAAFEALVRRHQHAVYRMALRTLQDEAEAADAAQEAFITAWRRLPDLRDVRTFRAWLLRITARRALNLLRSRRPDIPLDRAGAEPPDPAPGPARQAAATGLREALRVALAGLPPPQRTCWLLREMEGLGYEEIADVVGATPTAVRGRIHRARTRLVEALEPWR</sequence>
<evidence type="ECO:0000256" key="1">
    <source>
        <dbReference type="ARBA" id="ARBA00010641"/>
    </source>
</evidence>
<evidence type="ECO:0000313" key="10">
    <source>
        <dbReference type="Proteomes" id="UP000572635"/>
    </source>
</evidence>
<dbReference type="PANTHER" id="PTHR43133:SF8">
    <property type="entry name" value="RNA POLYMERASE SIGMA FACTOR HI_1459-RELATED"/>
    <property type="match status" value="1"/>
</dbReference>
<dbReference type="Pfam" id="PF04542">
    <property type="entry name" value="Sigma70_r2"/>
    <property type="match status" value="1"/>
</dbReference>
<dbReference type="AlphaFoldDB" id="A0A7W8VC83"/>
<reference evidence="9 10" key="1">
    <citation type="submission" date="2020-08" db="EMBL/GenBank/DDBJ databases">
        <title>Sequencing the genomes of 1000 actinobacteria strains.</title>
        <authorList>
            <person name="Klenk H.-P."/>
        </authorList>
    </citation>
    <scope>NUCLEOTIDE SEQUENCE [LARGE SCALE GENOMIC DNA]</scope>
    <source>
        <strain evidence="9 10">DSM 44551</strain>
    </source>
</reference>
<dbReference type="CDD" id="cd06171">
    <property type="entry name" value="Sigma70_r4"/>
    <property type="match status" value="1"/>
</dbReference>
<dbReference type="Gene3D" id="1.10.10.10">
    <property type="entry name" value="Winged helix-like DNA-binding domain superfamily/Winged helix DNA-binding domain"/>
    <property type="match status" value="1"/>
</dbReference>
<evidence type="ECO:0000256" key="3">
    <source>
        <dbReference type="ARBA" id="ARBA00023082"/>
    </source>
</evidence>
<evidence type="ECO:0000256" key="4">
    <source>
        <dbReference type="ARBA" id="ARBA00023125"/>
    </source>
</evidence>
<organism evidence="9 10">
    <name type="scientific">Nocardiopsis composta</name>
    <dbReference type="NCBI Taxonomy" id="157465"/>
    <lineage>
        <taxon>Bacteria</taxon>
        <taxon>Bacillati</taxon>
        <taxon>Actinomycetota</taxon>
        <taxon>Actinomycetes</taxon>
        <taxon>Streptosporangiales</taxon>
        <taxon>Nocardiopsidaceae</taxon>
        <taxon>Nocardiopsis</taxon>
    </lineage>
</organism>
<dbReference type="InterPro" id="IPR039425">
    <property type="entry name" value="RNA_pol_sigma-70-like"/>
</dbReference>
<gene>
    <name evidence="9" type="ORF">HDA36_001255</name>
</gene>
<dbReference type="GO" id="GO:0016987">
    <property type="term" value="F:sigma factor activity"/>
    <property type="evidence" value="ECO:0007669"/>
    <property type="project" value="UniProtKB-KW"/>
</dbReference>
<evidence type="ECO:0000256" key="5">
    <source>
        <dbReference type="ARBA" id="ARBA00023163"/>
    </source>
</evidence>
<proteinExistence type="inferred from homology"/>
<keyword evidence="2" id="KW-0805">Transcription regulation</keyword>
<accession>A0A7W8VC83</accession>
<dbReference type="Pfam" id="PF08281">
    <property type="entry name" value="Sigma70_r4_2"/>
    <property type="match status" value="1"/>
</dbReference>
<dbReference type="InterPro" id="IPR013324">
    <property type="entry name" value="RNA_pol_sigma_r3/r4-like"/>
</dbReference>
<dbReference type="InterPro" id="IPR036388">
    <property type="entry name" value="WH-like_DNA-bd_sf"/>
</dbReference>
<dbReference type="EMBL" id="JACHDB010000001">
    <property type="protein sequence ID" value="MBB5431171.1"/>
    <property type="molecule type" value="Genomic_DNA"/>
</dbReference>
<dbReference type="InterPro" id="IPR014284">
    <property type="entry name" value="RNA_pol_sigma-70_dom"/>
</dbReference>
<dbReference type="Proteomes" id="UP000572635">
    <property type="component" value="Unassembled WGS sequence"/>
</dbReference>
<evidence type="ECO:0000259" key="7">
    <source>
        <dbReference type="Pfam" id="PF04542"/>
    </source>
</evidence>
<keyword evidence="10" id="KW-1185">Reference proteome</keyword>
<evidence type="ECO:0000256" key="2">
    <source>
        <dbReference type="ARBA" id="ARBA00023015"/>
    </source>
</evidence>
<dbReference type="InterPro" id="IPR007627">
    <property type="entry name" value="RNA_pol_sigma70_r2"/>
</dbReference>
<dbReference type="SUPFAM" id="SSF88946">
    <property type="entry name" value="Sigma2 domain of RNA polymerase sigma factors"/>
    <property type="match status" value="1"/>
</dbReference>